<evidence type="ECO:0000256" key="1">
    <source>
        <dbReference type="ARBA" id="ARBA00022737"/>
    </source>
</evidence>
<dbReference type="AlphaFoldDB" id="A0A1Y2DMC1"/>
<dbReference type="Proteomes" id="UP000193920">
    <property type="component" value="Unassembled WGS sequence"/>
</dbReference>
<dbReference type="EMBL" id="MCOG01000061">
    <property type="protein sequence ID" value="ORY60458.1"/>
    <property type="molecule type" value="Genomic_DNA"/>
</dbReference>
<dbReference type="SUPFAM" id="SSF48403">
    <property type="entry name" value="Ankyrin repeat"/>
    <property type="match status" value="1"/>
</dbReference>
<dbReference type="PANTHER" id="PTHR24198">
    <property type="entry name" value="ANKYRIN REPEAT AND PROTEIN KINASE DOMAIN-CONTAINING PROTEIN"/>
    <property type="match status" value="1"/>
</dbReference>
<feature type="repeat" description="ANK" evidence="3">
    <location>
        <begin position="172"/>
        <end position="204"/>
    </location>
</feature>
<evidence type="ECO:0000256" key="3">
    <source>
        <dbReference type="PROSITE-ProRule" id="PRU00023"/>
    </source>
</evidence>
<name>A0A1Y2DMC1_9FUNG</name>
<dbReference type="PANTHER" id="PTHR24198:SF165">
    <property type="entry name" value="ANKYRIN REPEAT-CONTAINING PROTEIN-RELATED"/>
    <property type="match status" value="1"/>
</dbReference>
<dbReference type="PROSITE" id="PS50088">
    <property type="entry name" value="ANK_REPEAT"/>
    <property type="match status" value="3"/>
</dbReference>
<dbReference type="OrthoDB" id="5406014at2759"/>
<sequence length="310" mass="35355">MSKFNDLHEYMKYQSSLVSPTTTLAVDKSNEEVKSNKSYLRLSSTPLISAILNGQNDIVEALIENGTNINEKDNQDLNPFFYACSINNEKAIHLLIEKKVEIENYCDPMKTSIMHFACKYGNIELAEIIIDCFSMFKGNISESSIHLPRSTSKDASFERYCGVNEYNKPNIFGVTPFHWACLYGKRDIIKLFRYAGMDIFQEKDINGNTALHHVCRGGNAESTRLILKYINKYNHEGKQGEEGSFIPIDINERNNEGQTALHIAVQNLNEDIITMLIDNGINQNLLDNNNKTALQYAESINKSNKKYYNY</sequence>
<dbReference type="Pfam" id="PF12796">
    <property type="entry name" value="Ank_2"/>
    <property type="match status" value="3"/>
</dbReference>
<evidence type="ECO:0000313" key="4">
    <source>
        <dbReference type="EMBL" id="ORY60458.1"/>
    </source>
</evidence>
<keyword evidence="1" id="KW-0677">Repeat</keyword>
<dbReference type="InterPro" id="IPR002110">
    <property type="entry name" value="Ankyrin_rpt"/>
</dbReference>
<evidence type="ECO:0000256" key="2">
    <source>
        <dbReference type="ARBA" id="ARBA00023043"/>
    </source>
</evidence>
<dbReference type="STRING" id="1754190.A0A1Y2DMC1"/>
<dbReference type="SMART" id="SM00248">
    <property type="entry name" value="ANK"/>
    <property type="match status" value="6"/>
</dbReference>
<feature type="repeat" description="ANK" evidence="3">
    <location>
        <begin position="256"/>
        <end position="288"/>
    </location>
</feature>
<feature type="repeat" description="ANK" evidence="3">
    <location>
        <begin position="42"/>
        <end position="74"/>
    </location>
</feature>
<accession>A0A1Y2DMC1</accession>
<dbReference type="PROSITE" id="PS50297">
    <property type="entry name" value="ANK_REP_REGION"/>
    <property type="match status" value="2"/>
</dbReference>
<reference evidence="4 5" key="1">
    <citation type="submission" date="2016-08" db="EMBL/GenBank/DDBJ databases">
        <title>A Parts List for Fungal Cellulosomes Revealed by Comparative Genomics.</title>
        <authorList>
            <consortium name="DOE Joint Genome Institute"/>
            <person name="Haitjema C.H."/>
            <person name="Gilmore S.P."/>
            <person name="Henske J.K."/>
            <person name="Solomon K.V."/>
            <person name="De Groot R."/>
            <person name="Kuo A."/>
            <person name="Mondo S.J."/>
            <person name="Salamov A.A."/>
            <person name="Labutti K."/>
            <person name="Zhao Z."/>
            <person name="Chiniquy J."/>
            <person name="Barry K."/>
            <person name="Brewer H.M."/>
            <person name="Purvine S.O."/>
            <person name="Wright A.T."/>
            <person name="Boxma B."/>
            <person name="Van Alen T."/>
            <person name="Hackstein J.H."/>
            <person name="Baker S.E."/>
            <person name="Grigoriev I.V."/>
            <person name="O'Malley M.A."/>
        </authorList>
    </citation>
    <scope>NUCLEOTIDE SEQUENCE [LARGE SCALE GENOMIC DNA]</scope>
    <source>
        <strain evidence="4 5">G1</strain>
    </source>
</reference>
<keyword evidence="2 3" id="KW-0040">ANK repeat</keyword>
<comment type="caution">
    <text evidence="4">The sequence shown here is derived from an EMBL/GenBank/DDBJ whole genome shotgun (WGS) entry which is preliminary data.</text>
</comment>
<evidence type="ECO:0000313" key="5">
    <source>
        <dbReference type="Proteomes" id="UP000193920"/>
    </source>
</evidence>
<proteinExistence type="predicted"/>
<protein>
    <submittedName>
        <fullName evidence="4">Ankyrin</fullName>
    </submittedName>
</protein>
<keyword evidence="5" id="KW-1185">Reference proteome</keyword>
<organism evidence="4 5">
    <name type="scientific">Neocallimastix californiae</name>
    <dbReference type="NCBI Taxonomy" id="1754190"/>
    <lineage>
        <taxon>Eukaryota</taxon>
        <taxon>Fungi</taxon>
        <taxon>Fungi incertae sedis</taxon>
        <taxon>Chytridiomycota</taxon>
        <taxon>Chytridiomycota incertae sedis</taxon>
        <taxon>Neocallimastigomycetes</taxon>
        <taxon>Neocallimastigales</taxon>
        <taxon>Neocallimastigaceae</taxon>
        <taxon>Neocallimastix</taxon>
    </lineage>
</organism>
<gene>
    <name evidence="4" type="ORF">LY90DRAFT_242800</name>
</gene>
<dbReference type="Gene3D" id="1.25.40.20">
    <property type="entry name" value="Ankyrin repeat-containing domain"/>
    <property type="match status" value="3"/>
</dbReference>
<dbReference type="InterPro" id="IPR036770">
    <property type="entry name" value="Ankyrin_rpt-contain_sf"/>
</dbReference>